<organism evidence="8 9">
    <name type="scientific">Collichthys lucidus</name>
    <name type="common">Big head croaker</name>
    <name type="synonym">Sciaena lucida</name>
    <dbReference type="NCBI Taxonomy" id="240159"/>
    <lineage>
        <taxon>Eukaryota</taxon>
        <taxon>Metazoa</taxon>
        <taxon>Chordata</taxon>
        <taxon>Craniata</taxon>
        <taxon>Vertebrata</taxon>
        <taxon>Euteleostomi</taxon>
        <taxon>Actinopterygii</taxon>
        <taxon>Neopterygii</taxon>
        <taxon>Teleostei</taxon>
        <taxon>Neoteleostei</taxon>
        <taxon>Acanthomorphata</taxon>
        <taxon>Eupercaria</taxon>
        <taxon>Sciaenidae</taxon>
        <taxon>Collichthys</taxon>
    </lineage>
</organism>
<feature type="domain" description="GOST seven transmembrane" evidence="7">
    <location>
        <begin position="94"/>
        <end position="156"/>
    </location>
</feature>
<keyword evidence="9" id="KW-1185">Reference proteome</keyword>
<keyword evidence="4 6" id="KW-1133">Transmembrane helix</keyword>
<dbReference type="EMBL" id="CM014094">
    <property type="protein sequence ID" value="TKS85415.1"/>
    <property type="molecule type" value="Genomic_DNA"/>
</dbReference>
<evidence type="ECO:0000313" key="8">
    <source>
        <dbReference type="EMBL" id="TKS85415.1"/>
    </source>
</evidence>
<feature type="transmembrane region" description="Helical" evidence="6">
    <location>
        <begin position="84"/>
        <end position="102"/>
    </location>
</feature>
<reference evidence="8 9" key="1">
    <citation type="submission" date="2019-01" db="EMBL/GenBank/DDBJ databases">
        <title>Genome Assembly of Collichthys lucidus.</title>
        <authorList>
            <person name="Cai M."/>
            <person name="Xiao S."/>
        </authorList>
    </citation>
    <scope>NUCLEOTIDE SEQUENCE [LARGE SCALE GENOMIC DNA]</scope>
    <source>
        <strain evidence="8">JT15FE1705JMU</strain>
        <tissue evidence="8">Muscle</tissue>
    </source>
</reference>
<evidence type="ECO:0000256" key="4">
    <source>
        <dbReference type="ARBA" id="ARBA00022989"/>
    </source>
</evidence>
<feature type="domain" description="GOST seven transmembrane" evidence="7">
    <location>
        <begin position="1"/>
        <end position="71"/>
    </location>
</feature>
<evidence type="ECO:0000256" key="3">
    <source>
        <dbReference type="ARBA" id="ARBA00022729"/>
    </source>
</evidence>
<protein>
    <submittedName>
        <fullName evidence="8">Transmembrane protein 87A</fullName>
    </submittedName>
</protein>
<dbReference type="InterPro" id="IPR009637">
    <property type="entry name" value="GPR107/GPR108-like"/>
</dbReference>
<evidence type="ECO:0000313" key="9">
    <source>
        <dbReference type="Proteomes" id="UP000298787"/>
    </source>
</evidence>
<dbReference type="Proteomes" id="UP000298787">
    <property type="component" value="Chromosome 17"/>
</dbReference>
<accession>A0A4U5VEU1</accession>
<feature type="transmembrane region" description="Helical" evidence="6">
    <location>
        <begin position="136"/>
        <end position="154"/>
    </location>
</feature>
<evidence type="ECO:0000256" key="2">
    <source>
        <dbReference type="ARBA" id="ARBA00022692"/>
    </source>
</evidence>
<evidence type="ECO:0000256" key="5">
    <source>
        <dbReference type="ARBA" id="ARBA00023136"/>
    </source>
</evidence>
<evidence type="ECO:0000256" key="1">
    <source>
        <dbReference type="ARBA" id="ARBA00004141"/>
    </source>
</evidence>
<dbReference type="PANTHER" id="PTHR21229:SF16">
    <property type="entry name" value="TRANSMEMBRANE PROTEIN 87B"/>
    <property type="match status" value="1"/>
</dbReference>
<dbReference type="PANTHER" id="PTHR21229">
    <property type="entry name" value="LUNG SEVEN TRANSMEMBRANE RECEPTOR"/>
    <property type="match status" value="1"/>
</dbReference>
<feature type="transmembrane region" description="Helical" evidence="6">
    <location>
        <begin position="108"/>
        <end position="124"/>
    </location>
</feature>
<name>A0A4U5VEU1_COLLU</name>
<dbReference type="Pfam" id="PF06814">
    <property type="entry name" value="GOST_TM"/>
    <property type="match status" value="2"/>
</dbReference>
<dbReference type="GO" id="GO:0032580">
    <property type="term" value="C:Golgi cisterna membrane"/>
    <property type="evidence" value="ECO:0007669"/>
    <property type="project" value="TreeGrafter"/>
</dbReference>
<sequence>MVMCIVYILYALLWFIWAACYWKDLLRIQFWIAGVIFLGMVEKAVFCAEYENTNTVGSACECLIDHHKILSIFTPESMMFGFKMYLLLSALAPGLLIFAELVSALKRTLARLLVIIVSLGYGIVKPRLGTVMHRVVGLGVLYFAFASIEGVLRITGDWIELWVEDAFWRFLFSVILLVIMFLWRPSANNQRYAFTPLIDDSDDEEIEEFVASANLGMVTLWKLFKSKNTETEALPVLLDSDELSNCLWRYPSAKEWMKREDQTARSQPLNKGCNVRASGMVTEGNYACH</sequence>
<proteinExistence type="predicted"/>
<comment type="subcellular location">
    <subcellularLocation>
        <location evidence="1">Membrane</location>
        <topology evidence="1">Multi-pass membrane protein</topology>
    </subcellularLocation>
</comment>
<evidence type="ECO:0000259" key="7">
    <source>
        <dbReference type="Pfam" id="PF06814"/>
    </source>
</evidence>
<dbReference type="GO" id="GO:0042147">
    <property type="term" value="P:retrograde transport, endosome to Golgi"/>
    <property type="evidence" value="ECO:0007669"/>
    <property type="project" value="TreeGrafter"/>
</dbReference>
<dbReference type="InterPro" id="IPR053937">
    <property type="entry name" value="GOST_TM"/>
</dbReference>
<dbReference type="GO" id="GO:0005829">
    <property type="term" value="C:cytosol"/>
    <property type="evidence" value="ECO:0007669"/>
    <property type="project" value="GOC"/>
</dbReference>
<dbReference type="AlphaFoldDB" id="A0A4U5VEU1"/>
<keyword evidence="3" id="KW-0732">Signal</keyword>
<evidence type="ECO:0000256" key="6">
    <source>
        <dbReference type="SAM" id="Phobius"/>
    </source>
</evidence>
<gene>
    <name evidence="8" type="ORF">D9C73_019927</name>
</gene>
<dbReference type="STRING" id="240159.A0A4U5VEU1"/>
<keyword evidence="5 6" id="KW-0472">Membrane</keyword>
<keyword evidence="2 6" id="KW-0812">Transmembrane</keyword>
<feature type="transmembrane region" description="Helical" evidence="6">
    <location>
        <begin position="28"/>
        <end position="46"/>
    </location>
</feature>
<feature type="transmembrane region" description="Helical" evidence="6">
    <location>
        <begin position="166"/>
        <end position="183"/>
    </location>
</feature>